<evidence type="ECO:0000256" key="1">
    <source>
        <dbReference type="SAM" id="MobiDB-lite"/>
    </source>
</evidence>
<proteinExistence type="predicted"/>
<feature type="compositionally biased region" description="Pro residues" evidence="1">
    <location>
        <begin position="96"/>
        <end position="110"/>
    </location>
</feature>
<accession>A0A5N5Q7N0</accession>
<evidence type="ECO:0000313" key="2">
    <source>
        <dbReference type="EMBL" id="KAB5587441.1"/>
    </source>
</evidence>
<protein>
    <submittedName>
        <fullName evidence="2">Uncharacterized protein</fullName>
    </submittedName>
</protein>
<reference evidence="2 3" key="1">
    <citation type="journal article" date="2019" name="Fungal Biol. Biotechnol.">
        <title>Draft genome sequence of fastidious pathogen Ceratobasidium theobromae, which causes vascular-streak dieback in Theobroma cacao.</title>
        <authorList>
            <person name="Ali S.S."/>
            <person name="Asman A."/>
            <person name="Shao J."/>
            <person name="Firmansyah A.P."/>
            <person name="Susilo A.W."/>
            <person name="Rosmana A."/>
            <person name="McMahon P."/>
            <person name="Junaid M."/>
            <person name="Guest D."/>
            <person name="Kheng T.Y."/>
            <person name="Meinhardt L.W."/>
            <person name="Bailey B.A."/>
        </authorList>
    </citation>
    <scope>NUCLEOTIDE SEQUENCE [LARGE SCALE GENOMIC DNA]</scope>
    <source>
        <strain evidence="2 3">CT2</strain>
    </source>
</reference>
<keyword evidence="3" id="KW-1185">Reference proteome</keyword>
<sequence length="142" mass="15517">MRDAVQNLAQPRATPGVSQLNRVNSRRLHSQGDAVATDEALQSEADEIVRSVYEDDDENDGNIEQSRTYRLVESLGRGCTRLGATSGHSGPNANPGLPPRVSPYSRPLPPKWDQNIPCGTPAGRQPRLTRRVQLTNTLATHP</sequence>
<organism evidence="2 3">
    <name type="scientific">Ceratobasidium theobromae</name>
    <dbReference type="NCBI Taxonomy" id="1582974"/>
    <lineage>
        <taxon>Eukaryota</taxon>
        <taxon>Fungi</taxon>
        <taxon>Dikarya</taxon>
        <taxon>Basidiomycota</taxon>
        <taxon>Agaricomycotina</taxon>
        <taxon>Agaricomycetes</taxon>
        <taxon>Cantharellales</taxon>
        <taxon>Ceratobasidiaceae</taxon>
        <taxon>Ceratobasidium</taxon>
    </lineage>
</organism>
<comment type="caution">
    <text evidence="2">The sequence shown here is derived from an EMBL/GenBank/DDBJ whole genome shotgun (WGS) entry which is preliminary data.</text>
</comment>
<feature type="region of interest" description="Disordered" evidence="1">
    <location>
        <begin position="1"/>
        <end position="42"/>
    </location>
</feature>
<gene>
    <name evidence="2" type="ORF">CTheo_9121</name>
</gene>
<dbReference type="EMBL" id="SSOP01001096">
    <property type="protein sequence ID" value="KAB5587441.1"/>
    <property type="molecule type" value="Genomic_DNA"/>
</dbReference>
<dbReference type="OrthoDB" id="3202878at2759"/>
<evidence type="ECO:0000313" key="3">
    <source>
        <dbReference type="Proteomes" id="UP000383932"/>
    </source>
</evidence>
<name>A0A5N5Q7N0_9AGAM</name>
<dbReference type="AlphaFoldDB" id="A0A5N5Q7N0"/>
<dbReference type="Proteomes" id="UP000383932">
    <property type="component" value="Unassembled WGS sequence"/>
</dbReference>
<feature type="region of interest" description="Disordered" evidence="1">
    <location>
        <begin position="81"/>
        <end position="112"/>
    </location>
</feature>